<dbReference type="OrthoDB" id="2284474at2759"/>
<accession>A0A168QDI6</accession>
<dbReference type="EMBL" id="LT554361">
    <property type="protein sequence ID" value="SAM04397.1"/>
    <property type="molecule type" value="Genomic_DNA"/>
</dbReference>
<evidence type="ECO:0000313" key="3">
    <source>
        <dbReference type="Proteomes" id="UP000078561"/>
    </source>
</evidence>
<proteinExistence type="predicted"/>
<keyword evidence="3" id="KW-1185">Reference proteome</keyword>
<sequence length="275" mass="31012">MTTATNKSTKRFSLASLTRSFQSHSSEPVPPPRRRLEKTQSMYIKPPPLPSSPSSPPLASAASQAPRQSFQEELPKKSHTQHIKKTIRRSLSVIMYANPASSSADTEKSHLVPVLVTPNVADPMILMEEKKKEPPVVKKGPKRILEYDNTIMIEPGKEDVLILWQGYGYTLENSATSSCRTSSSSSDDSDTMPPTPTTEPPLLSGPPHLDTFDHDRWSTYQGLIHPLHLFDLDPSICWPALTVAELRKYYDNYGSMMLKQREWRQQQQTLQYHPS</sequence>
<gene>
    <name evidence="2" type="primary">ABSGL_10258.1 scaffold 11814</name>
</gene>
<feature type="region of interest" description="Disordered" evidence="1">
    <location>
        <begin position="174"/>
        <end position="208"/>
    </location>
</feature>
<feature type="region of interest" description="Disordered" evidence="1">
    <location>
        <begin position="1"/>
        <end position="83"/>
    </location>
</feature>
<feature type="compositionally biased region" description="Pro residues" evidence="1">
    <location>
        <begin position="45"/>
        <end position="56"/>
    </location>
</feature>
<feature type="compositionally biased region" description="Low complexity" evidence="1">
    <location>
        <begin position="57"/>
        <end position="69"/>
    </location>
</feature>
<dbReference type="InParanoid" id="A0A168QDI6"/>
<organism evidence="2">
    <name type="scientific">Absidia glauca</name>
    <name type="common">Pin mould</name>
    <dbReference type="NCBI Taxonomy" id="4829"/>
    <lineage>
        <taxon>Eukaryota</taxon>
        <taxon>Fungi</taxon>
        <taxon>Fungi incertae sedis</taxon>
        <taxon>Mucoromycota</taxon>
        <taxon>Mucoromycotina</taxon>
        <taxon>Mucoromycetes</taxon>
        <taxon>Mucorales</taxon>
        <taxon>Cunninghamellaceae</taxon>
        <taxon>Absidia</taxon>
    </lineage>
</organism>
<evidence type="ECO:0000313" key="2">
    <source>
        <dbReference type="EMBL" id="SAM04397.1"/>
    </source>
</evidence>
<protein>
    <submittedName>
        <fullName evidence="2">Uncharacterized protein</fullName>
    </submittedName>
</protein>
<feature type="compositionally biased region" description="Polar residues" evidence="1">
    <location>
        <begin position="15"/>
        <end position="26"/>
    </location>
</feature>
<feature type="compositionally biased region" description="Low complexity" evidence="1">
    <location>
        <begin position="174"/>
        <end position="186"/>
    </location>
</feature>
<dbReference type="Proteomes" id="UP000078561">
    <property type="component" value="Unassembled WGS sequence"/>
</dbReference>
<dbReference type="OMA" id="YERELWY"/>
<name>A0A168QDI6_ABSGL</name>
<reference evidence="2" key="1">
    <citation type="submission" date="2016-04" db="EMBL/GenBank/DDBJ databases">
        <authorList>
            <person name="Evans L.H."/>
            <person name="Alamgir A."/>
            <person name="Owens N."/>
            <person name="Weber N.D."/>
            <person name="Virtaneva K."/>
            <person name="Barbian K."/>
            <person name="Babar A."/>
            <person name="Rosenke K."/>
        </authorList>
    </citation>
    <scope>NUCLEOTIDE SEQUENCE [LARGE SCALE GENOMIC DNA]</scope>
    <source>
        <strain evidence="2">CBS 101.48</strain>
    </source>
</reference>
<evidence type="ECO:0000256" key="1">
    <source>
        <dbReference type="SAM" id="MobiDB-lite"/>
    </source>
</evidence>
<dbReference type="AlphaFoldDB" id="A0A168QDI6"/>